<sequence>MFAFCSGGTTIGYFAALDPAEALEEGLRAALLRLQSTYGSAAEPLPDRLRGSWRGGSAPAAEAAVEAATVAARLRARGRVAVAVDHRSGGDVVPLRAEEPPP</sequence>
<name>A0ABP7EM21_9ACTN</name>
<dbReference type="RefSeq" id="WP_344897332.1">
    <property type="nucleotide sequence ID" value="NZ_BAAAZP010000241.1"/>
</dbReference>
<organism evidence="1 2">
    <name type="scientific">Nonomuraea antimicrobica</name>
    <dbReference type="NCBI Taxonomy" id="561173"/>
    <lineage>
        <taxon>Bacteria</taxon>
        <taxon>Bacillati</taxon>
        <taxon>Actinomycetota</taxon>
        <taxon>Actinomycetes</taxon>
        <taxon>Streptosporangiales</taxon>
        <taxon>Streptosporangiaceae</taxon>
        <taxon>Nonomuraea</taxon>
    </lineage>
</organism>
<protein>
    <submittedName>
        <fullName evidence="1">Uncharacterized protein</fullName>
    </submittedName>
</protein>
<evidence type="ECO:0000313" key="2">
    <source>
        <dbReference type="Proteomes" id="UP001500902"/>
    </source>
</evidence>
<accession>A0ABP7EM21</accession>
<reference evidence="2" key="1">
    <citation type="journal article" date="2019" name="Int. J. Syst. Evol. Microbiol.">
        <title>The Global Catalogue of Microorganisms (GCM) 10K type strain sequencing project: providing services to taxonomists for standard genome sequencing and annotation.</title>
        <authorList>
            <consortium name="The Broad Institute Genomics Platform"/>
            <consortium name="The Broad Institute Genome Sequencing Center for Infectious Disease"/>
            <person name="Wu L."/>
            <person name="Ma J."/>
        </authorList>
    </citation>
    <scope>NUCLEOTIDE SEQUENCE [LARGE SCALE GENOMIC DNA]</scope>
    <source>
        <strain evidence="2">JCM 16904</strain>
    </source>
</reference>
<gene>
    <name evidence="1" type="ORF">GCM10022224_102870</name>
</gene>
<keyword evidence="2" id="KW-1185">Reference proteome</keyword>
<dbReference type="EMBL" id="BAAAZP010000241">
    <property type="protein sequence ID" value="GAA3720316.1"/>
    <property type="molecule type" value="Genomic_DNA"/>
</dbReference>
<comment type="caution">
    <text evidence="1">The sequence shown here is derived from an EMBL/GenBank/DDBJ whole genome shotgun (WGS) entry which is preliminary data.</text>
</comment>
<evidence type="ECO:0000313" key="1">
    <source>
        <dbReference type="EMBL" id="GAA3720316.1"/>
    </source>
</evidence>
<dbReference type="Proteomes" id="UP001500902">
    <property type="component" value="Unassembled WGS sequence"/>
</dbReference>
<proteinExistence type="predicted"/>